<keyword evidence="2" id="KW-1185">Reference proteome</keyword>
<name>A0A8J8FG11_9BACT</name>
<sequence>MENISSIKHPDYGFNVDEIASILIQKKGQDGALLFCDELIAKKNEEIKELMLDSSILVTSLLNKIYFYSLVRNRVEKGFE</sequence>
<dbReference type="AlphaFoldDB" id="A0A8J8FG11"/>
<protein>
    <submittedName>
        <fullName evidence="1">Uncharacterized protein</fullName>
    </submittedName>
</protein>
<comment type="caution">
    <text evidence="1">The sequence shown here is derived from an EMBL/GenBank/DDBJ whole genome shotgun (WGS) entry which is preliminary data.</text>
</comment>
<reference evidence="1" key="1">
    <citation type="submission" date="2019-10" db="EMBL/GenBank/DDBJ databases">
        <title>Draft genome sequence of Panacibacter sp. KCS-6.</title>
        <authorList>
            <person name="Yim K.J."/>
        </authorList>
    </citation>
    <scope>NUCLEOTIDE SEQUENCE</scope>
    <source>
        <strain evidence="1">KCS-6</strain>
    </source>
</reference>
<proteinExistence type="predicted"/>
<dbReference type="RefSeq" id="WP_171609323.1">
    <property type="nucleotide sequence ID" value="NZ_WHPF01000014.1"/>
</dbReference>
<gene>
    <name evidence="1" type="ORF">GD597_18025</name>
</gene>
<organism evidence="1 2">
    <name type="scientific">Limnovirga soli</name>
    <dbReference type="NCBI Taxonomy" id="2656915"/>
    <lineage>
        <taxon>Bacteria</taxon>
        <taxon>Pseudomonadati</taxon>
        <taxon>Bacteroidota</taxon>
        <taxon>Chitinophagia</taxon>
        <taxon>Chitinophagales</taxon>
        <taxon>Chitinophagaceae</taxon>
        <taxon>Limnovirga</taxon>
    </lineage>
</organism>
<dbReference type="Proteomes" id="UP000598971">
    <property type="component" value="Unassembled WGS sequence"/>
</dbReference>
<evidence type="ECO:0000313" key="1">
    <source>
        <dbReference type="EMBL" id="NNV57375.1"/>
    </source>
</evidence>
<dbReference type="EMBL" id="WHPF01000014">
    <property type="protein sequence ID" value="NNV57375.1"/>
    <property type="molecule type" value="Genomic_DNA"/>
</dbReference>
<accession>A0A8J8FG11</accession>
<evidence type="ECO:0000313" key="2">
    <source>
        <dbReference type="Proteomes" id="UP000598971"/>
    </source>
</evidence>